<feature type="compositionally biased region" description="Basic and acidic residues" evidence="1">
    <location>
        <begin position="198"/>
        <end position="207"/>
    </location>
</feature>
<evidence type="ECO:0000313" key="2">
    <source>
        <dbReference type="EMBL" id="KFI53098.1"/>
    </source>
</evidence>
<feature type="compositionally biased region" description="Basic and acidic residues" evidence="1">
    <location>
        <begin position="10"/>
        <end position="25"/>
    </location>
</feature>
<feature type="region of interest" description="Disordered" evidence="1">
    <location>
        <begin position="240"/>
        <end position="275"/>
    </location>
</feature>
<feature type="region of interest" description="Disordered" evidence="1">
    <location>
        <begin position="314"/>
        <end position="393"/>
    </location>
</feature>
<proteinExistence type="predicted"/>
<feature type="region of interest" description="Disordered" evidence="1">
    <location>
        <begin position="198"/>
        <end position="227"/>
    </location>
</feature>
<sequence length="393" mass="44785">MVTDCPYAKRSPERSERNQQEERGHRGWCAYLERRRFSEIGETARTTLRHADEPCRRPRRNPSSGMASRAGWTAQTEGSQRPGPSSAAQTQAPGAAQHPAYVGRVGPPHRLDGRQEAIHPVRRNVRRIVMVGHVLHRGGHPRGIGCQRMQGIPARQCCNRCQTRPPRMALRFDRRRAAGRVHRRPVLAHAAADPFDGRREARPAMHDRQRRALHLRSQAPQRSHRRTLRADAPFRRIQPAAMGQQQTRQRHRVHAAHPSEHRRGHAARDARDRPRLRLAECRRTANRRISGRIARTGRPAIRVGMRAAWRGWFSAGGPRGDQPPCGRGRARLRGIRPRRERGAEGTAGRRSPVSVRRAARDCRVPRFMESAGRRRAACRDRARRRSAKRESVA</sequence>
<gene>
    <name evidence="2" type="ORF">BBIA_1074</name>
</gene>
<dbReference type="Proteomes" id="UP000029108">
    <property type="component" value="Unassembled WGS sequence"/>
</dbReference>
<feature type="compositionally biased region" description="Polar residues" evidence="1">
    <location>
        <begin position="73"/>
        <end position="92"/>
    </location>
</feature>
<organism evidence="2 3">
    <name type="scientific">Bifidobacterium biavatii DSM 23969</name>
    <dbReference type="NCBI Taxonomy" id="1437608"/>
    <lineage>
        <taxon>Bacteria</taxon>
        <taxon>Bacillati</taxon>
        <taxon>Actinomycetota</taxon>
        <taxon>Actinomycetes</taxon>
        <taxon>Bifidobacteriales</taxon>
        <taxon>Bifidobacteriaceae</taxon>
        <taxon>Bifidobacterium</taxon>
    </lineage>
</organism>
<feature type="compositionally biased region" description="Basic and acidic residues" evidence="1">
    <location>
        <begin position="109"/>
        <end position="119"/>
    </location>
</feature>
<comment type="caution">
    <text evidence="2">The sequence shown here is derived from an EMBL/GenBank/DDBJ whole genome shotgun (WGS) entry which is preliminary data.</text>
</comment>
<accession>A0A087A2U8</accession>
<feature type="compositionally biased region" description="Basic residues" evidence="1">
    <location>
        <begin position="328"/>
        <end position="339"/>
    </location>
</feature>
<feature type="region of interest" description="Disordered" evidence="1">
    <location>
        <begin position="1"/>
        <end position="28"/>
    </location>
</feature>
<feature type="compositionally biased region" description="Basic and acidic residues" evidence="1">
    <location>
        <begin position="257"/>
        <end position="275"/>
    </location>
</feature>
<evidence type="ECO:0000313" key="3">
    <source>
        <dbReference type="Proteomes" id="UP000029108"/>
    </source>
</evidence>
<evidence type="ECO:0000256" key="1">
    <source>
        <dbReference type="SAM" id="MobiDB-lite"/>
    </source>
</evidence>
<feature type="region of interest" description="Disordered" evidence="1">
    <location>
        <begin position="40"/>
        <end position="119"/>
    </location>
</feature>
<name>A0A087A2U8_9BIFI</name>
<keyword evidence="3" id="KW-1185">Reference proteome</keyword>
<dbReference type="AlphaFoldDB" id="A0A087A2U8"/>
<feature type="compositionally biased region" description="Basic residues" evidence="1">
    <location>
        <begin position="373"/>
        <end position="387"/>
    </location>
</feature>
<protein>
    <submittedName>
        <fullName evidence="2">Uncharacterized protein</fullName>
    </submittedName>
</protein>
<feature type="compositionally biased region" description="Low complexity" evidence="1">
    <location>
        <begin position="344"/>
        <end position="356"/>
    </location>
</feature>
<dbReference type="EMBL" id="JGYN01000003">
    <property type="protein sequence ID" value="KFI53098.1"/>
    <property type="molecule type" value="Genomic_DNA"/>
</dbReference>
<reference evidence="2 3" key="1">
    <citation type="submission" date="2014-03" db="EMBL/GenBank/DDBJ databases">
        <title>Genomics of Bifidobacteria.</title>
        <authorList>
            <person name="Ventura M."/>
            <person name="Milani C."/>
            <person name="Lugli G.A."/>
        </authorList>
    </citation>
    <scope>NUCLEOTIDE SEQUENCE [LARGE SCALE GENOMIC DNA]</scope>
    <source>
        <strain evidence="2 3">DSM 23969</strain>
    </source>
</reference>